<organism evidence="2 3">
    <name type="scientific">Exidia glandulosa HHB12029</name>
    <dbReference type="NCBI Taxonomy" id="1314781"/>
    <lineage>
        <taxon>Eukaryota</taxon>
        <taxon>Fungi</taxon>
        <taxon>Dikarya</taxon>
        <taxon>Basidiomycota</taxon>
        <taxon>Agaricomycotina</taxon>
        <taxon>Agaricomycetes</taxon>
        <taxon>Auriculariales</taxon>
        <taxon>Exidiaceae</taxon>
        <taxon>Exidia</taxon>
    </lineage>
</organism>
<dbReference type="EMBL" id="KV426084">
    <property type="protein sequence ID" value="KZV89017.1"/>
    <property type="molecule type" value="Genomic_DNA"/>
</dbReference>
<dbReference type="Proteomes" id="UP000077266">
    <property type="component" value="Unassembled WGS sequence"/>
</dbReference>
<accession>A0A165FHS8</accession>
<dbReference type="AlphaFoldDB" id="A0A165FHS8"/>
<feature type="region of interest" description="Disordered" evidence="1">
    <location>
        <begin position="1"/>
        <end position="53"/>
    </location>
</feature>
<feature type="non-terminal residue" evidence="2">
    <location>
        <position position="1"/>
    </location>
</feature>
<gene>
    <name evidence="2" type="ORF">EXIGLDRAFT_722059</name>
</gene>
<evidence type="ECO:0000256" key="1">
    <source>
        <dbReference type="SAM" id="MobiDB-lite"/>
    </source>
</evidence>
<proteinExistence type="predicted"/>
<protein>
    <submittedName>
        <fullName evidence="2">Uncharacterized protein</fullName>
    </submittedName>
</protein>
<dbReference type="InParanoid" id="A0A165FHS8"/>
<evidence type="ECO:0000313" key="3">
    <source>
        <dbReference type="Proteomes" id="UP000077266"/>
    </source>
</evidence>
<feature type="compositionally biased region" description="Polar residues" evidence="1">
    <location>
        <begin position="27"/>
        <end position="39"/>
    </location>
</feature>
<sequence>IRRMLDWNAFGDGGNSAGLACYPLPQPSESMGNHSSTGVQHPKGSQLPPPYIEEDGARYQDVQVHPSQ</sequence>
<evidence type="ECO:0000313" key="2">
    <source>
        <dbReference type="EMBL" id="KZV89017.1"/>
    </source>
</evidence>
<keyword evidence="3" id="KW-1185">Reference proteome</keyword>
<reference evidence="2 3" key="1">
    <citation type="journal article" date="2016" name="Mol. Biol. Evol.">
        <title>Comparative Genomics of Early-Diverging Mushroom-Forming Fungi Provides Insights into the Origins of Lignocellulose Decay Capabilities.</title>
        <authorList>
            <person name="Nagy L.G."/>
            <person name="Riley R."/>
            <person name="Tritt A."/>
            <person name="Adam C."/>
            <person name="Daum C."/>
            <person name="Floudas D."/>
            <person name="Sun H."/>
            <person name="Yadav J.S."/>
            <person name="Pangilinan J."/>
            <person name="Larsson K.H."/>
            <person name="Matsuura K."/>
            <person name="Barry K."/>
            <person name="Labutti K."/>
            <person name="Kuo R."/>
            <person name="Ohm R.A."/>
            <person name="Bhattacharya S.S."/>
            <person name="Shirouzu T."/>
            <person name="Yoshinaga Y."/>
            <person name="Martin F.M."/>
            <person name="Grigoriev I.V."/>
            <person name="Hibbett D.S."/>
        </authorList>
    </citation>
    <scope>NUCLEOTIDE SEQUENCE [LARGE SCALE GENOMIC DNA]</scope>
    <source>
        <strain evidence="2 3">HHB12029</strain>
    </source>
</reference>
<name>A0A165FHS8_EXIGL</name>